<evidence type="ECO:0000313" key="3">
    <source>
        <dbReference type="Proteomes" id="UP000507962"/>
    </source>
</evidence>
<reference evidence="2 3" key="1">
    <citation type="submission" date="2019-03" db="EMBL/GenBank/DDBJ databases">
        <authorList>
            <person name="Nijsse B."/>
        </authorList>
    </citation>
    <scope>NUCLEOTIDE SEQUENCE [LARGE SCALE GENOMIC DNA]</scope>
    <source>
        <strain evidence="2">Desulfoluna butyratoxydans MSL71</strain>
    </source>
</reference>
<gene>
    <name evidence="2" type="ORF">MSL71_27810</name>
</gene>
<evidence type="ECO:0000313" key="2">
    <source>
        <dbReference type="EMBL" id="VFQ45124.1"/>
    </source>
</evidence>
<protein>
    <submittedName>
        <fullName evidence="2">Uncharacterized protein</fullName>
    </submittedName>
</protein>
<feature type="chain" id="PRO_5020906025" evidence="1">
    <location>
        <begin position="20"/>
        <end position="132"/>
    </location>
</feature>
<keyword evidence="3" id="KW-1185">Reference proteome</keyword>
<keyword evidence="1" id="KW-0732">Signal</keyword>
<organism evidence="2 3">
    <name type="scientific">Desulfoluna butyratoxydans</name>
    <dbReference type="NCBI Taxonomy" id="231438"/>
    <lineage>
        <taxon>Bacteria</taxon>
        <taxon>Pseudomonadati</taxon>
        <taxon>Thermodesulfobacteriota</taxon>
        <taxon>Desulfobacteria</taxon>
        <taxon>Desulfobacterales</taxon>
        <taxon>Desulfolunaceae</taxon>
        <taxon>Desulfoluna</taxon>
    </lineage>
</organism>
<accession>A0A4U8YND8</accession>
<feature type="signal peptide" evidence="1">
    <location>
        <begin position="1"/>
        <end position="19"/>
    </location>
</feature>
<name>A0A4U8YND8_9BACT</name>
<sequence length="132" mass="14406">MLKQIGVVLLAAVIVTAGAAAVAWAGDSRTLVLEVPASMDRGANSRAYDDKRVVEKMAQVMEVSADGTWMLIGESTFVIGSWFHDGTRTKTKLLDASGNAAKLSRFKRRDRVYVKGVARKDGTLFAYVIQKR</sequence>
<dbReference type="Proteomes" id="UP000507962">
    <property type="component" value="Unassembled WGS sequence"/>
</dbReference>
<dbReference type="AlphaFoldDB" id="A0A4U8YND8"/>
<evidence type="ECO:0000256" key="1">
    <source>
        <dbReference type="SAM" id="SignalP"/>
    </source>
</evidence>
<proteinExistence type="predicted"/>
<dbReference type="EMBL" id="CAADHO010000004">
    <property type="protein sequence ID" value="VFQ45124.1"/>
    <property type="molecule type" value="Genomic_DNA"/>
</dbReference>